<keyword evidence="2" id="KW-1185">Reference proteome</keyword>
<gene>
    <name evidence="1" type="ORF">AXL3_54</name>
</gene>
<proteinExistence type="predicted"/>
<evidence type="ECO:0000313" key="1">
    <source>
        <dbReference type="EMBL" id="QKW95621.1"/>
    </source>
</evidence>
<name>A0A7D5BIZ1_9CAUD</name>
<organism evidence="1 2">
    <name type="scientific">Stenotrophomonas phage vB_SmaS-AXL_3</name>
    <dbReference type="NCBI Taxonomy" id="2740427"/>
    <lineage>
        <taxon>Viruses</taxon>
        <taxon>Duplodnaviria</taxon>
        <taxon>Heunggongvirae</taxon>
        <taxon>Uroviricota</taxon>
        <taxon>Caudoviricetes</taxon>
        <taxon>Axeltriavirus</taxon>
        <taxon>Axeltriavirus AXL3</taxon>
    </lineage>
</organism>
<dbReference type="Proteomes" id="UP000509379">
    <property type="component" value="Segment"/>
</dbReference>
<sequence>MSQELNQLKAQRLMLIGALSEDPDTKALVDAAYAELNEVAKKHEDAGMLAVALLTLDVAIKNSET</sequence>
<protein>
    <submittedName>
        <fullName evidence="1">Uncharacterized protein</fullName>
    </submittedName>
</protein>
<evidence type="ECO:0000313" key="2">
    <source>
        <dbReference type="Proteomes" id="UP000509379"/>
    </source>
</evidence>
<accession>A0A7D5BIZ1</accession>
<reference evidence="1" key="1">
    <citation type="submission" date="2020-05" db="EMBL/GenBank/DDBJ databases">
        <title>Isolation and characterization of the novel bacteriophage AXL3 against Stenotrophomonas maltophilia.</title>
        <authorList>
            <person name="McCutcheon J.G."/>
            <person name="Lin A."/>
            <person name="Dennis J."/>
        </authorList>
    </citation>
    <scope>NUCLEOTIDE SEQUENCE [LARGE SCALE GENOMIC DNA]</scope>
</reference>
<dbReference type="EMBL" id="MT536174">
    <property type="protein sequence ID" value="QKW95621.1"/>
    <property type="molecule type" value="Genomic_DNA"/>
</dbReference>